<sequence>MSSTKRRRVGTRDDGTAPSAESPLPFLPFDLVLEIFARSDAATLFRCAATSKPVRHAILDTDFRRRLALLRAEAEAGDRRRSFDPALFLGLSYMFQYRWEWGRHHAIAQEERHGRRGCLSSFDADKLLSSYEPMASRGCLVVLKRHGTISAEVRVVNSLTGQVTRVWPPLWVAAMYPRTLLAVGDGGSSFQLLVAGTGLRMQVFSSENGKGEWGDVVEPRLPPNFFRTVPNHCSPALVLRGTVVHWLCRDKGIIALDVGAARATAIELPPLCFGQVKRVKGADCGILVPSVDGRLSLLVAEFTVISMWTLSASASELLAGTSSAATRWSRQVVIQSQAIGRGDFIGRTVRFVRFGERSGTVTLHIEQVGLVRFNLRSREALVVSDKCTEIGTCSFSRLQLCLHETDLPTLMKNMKPF</sequence>
<name>A0A5J9W9X4_9POAL</name>
<dbReference type="Proteomes" id="UP000324897">
    <property type="component" value="Chromosome 5"/>
</dbReference>
<dbReference type="InterPro" id="IPR036047">
    <property type="entry name" value="F-box-like_dom_sf"/>
</dbReference>
<dbReference type="SUPFAM" id="SSF81383">
    <property type="entry name" value="F-box domain"/>
    <property type="match status" value="1"/>
</dbReference>
<reference evidence="4 5" key="1">
    <citation type="journal article" date="2019" name="Sci. Rep.">
        <title>A high-quality genome of Eragrostis curvula grass provides insights into Poaceae evolution and supports new strategies to enhance forage quality.</title>
        <authorList>
            <person name="Carballo J."/>
            <person name="Santos B.A.C.M."/>
            <person name="Zappacosta D."/>
            <person name="Garbus I."/>
            <person name="Selva J.P."/>
            <person name="Gallo C.A."/>
            <person name="Diaz A."/>
            <person name="Albertini E."/>
            <person name="Caccamo M."/>
            <person name="Echenique V."/>
        </authorList>
    </citation>
    <scope>NUCLEOTIDE SEQUENCE [LARGE SCALE GENOMIC DNA]</scope>
    <source>
        <strain evidence="5">cv. Victoria</strain>
        <tissue evidence="4">Leaf</tissue>
    </source>
</reference>
<feature type="domain" description="F-box" evidence="2">
    <location>
        <begin position="27"/>
        <end position="65"/>
    </location>
</feature>
<evidence type="ECO:0000259" key="3">
    <source>
        <dbReference type="Pfam" id="PF24523"/>
    </source>
</evidence>
<feature type="domain" description="DUF7595" evidence="3">
    <location>
        <begin position="90"/>
        <end position="417"/>
    </location>
</feature>
<evidence type="ECO:0000256" key="1">
    <source>
        <dbReference type="SAM" id="MobiDB-lite"/>
    </source>
</evidence>
<dbReference type="InterPro" id="IPR056016">
    <property type="entry name" value="DUF7595"/>
</dbReference>
<gene>
    <name evidence="4" type="ORF">EJB05_04229</name>
</gene>
<dbReference type="PANTHER" id="PTHR35828">
    <property type="entry name" value="OS08G0203800 PROTEIN-RELATED"/>
    <property type="match status" value="1"/>
</dbReference>
<protein>
    <recommendedName>
        <fullName evidence="6">F-box domain-containing protein</fullName>
    </recommendedName>
</protein>
<evidence type="ECO:0000313" key="5">
    <source>
        <dbReference type="Proteomes" id="UP000324897"/>
    </source>
</evidence>
<evidence type="ECO:0008006" key="6">
    <source>
        <dbReference type="Google" id="ProtNLM"/>
    </source>
</evidence>
<feature type="non-terminal residue" evidence="4">
    <location>
        <position position="1"/>
    </location>
</feature>
<evidence type="ECO:0000313" key="4">
    <source>
        <dbReference type="EMBL" id="TVU44773.1"/>
    </source>
</evidence>
<proteinExistence type="predicted"/>
<dbReference type="AlphaFoldDB" id="A0A5J9W9X4"/>
<organism evidence="4 5">
    <name type="scientific">Eragrostis curvula</name>
    <name type="common">weeping love grass</name>
    <dbReference type="NCBI Taxonomy" id="38414"/>
    <lineage>
        <taxon>Eukaryota</taxon>
        <taxon>Viridiplantae</taxon>
        <taxon>Streptophyta</taxon>
        <taxon>Embryophyta</taxon>
        <taxon>Tracheophyta</taxon>
        <taxon>Spermatophyta</taxon>
        <taxon>Magnoliopsida</taxon>
        <taxon>Liliopsida</taxon>
        <taxon>Poales</taxon>
        <taxon>Poaceae</taxon>
        <taxon>PACMAD clade</taxon>
        <taxon>Chloridoideae</taxon>
        <taxon>Eragrostideae</taxon>
        <taxon>Eragrostidinae</taxon>
        <taxon>Eragrostis</taxon>
    </lineage>
</organism>
<feature type="region of interest" description="Disordered" evidence="1">
    <location>
        <begin position="1"/>
        <end position="21"/>
    </location>
</feature>
<keyword evidence="5" id="KW-1185">Reference proteome</keyword>
<evidence type="ECO:0000259" key="2">
    <source>
        <dbReference type="Pfam" id="PF00646"/>
    </source>
</evidence>
<dbReference type="Pfam" id="PF24523">
    <property type="entry name" value="DUF7595"/>
    <property type="match status" value="1"/>
</dbReference>
<dbReference type="Gramene" id="TVU44773">
    <property type="protein sequence ID" value="TVU44773"/>
    <property type="gene ID" value="EJB05_04229"/>
</dbReference>
<dbReference type="InterPro" id="IPR001810">
    <property type="entry name" value="F-box_dom"/>
</dbReference>
<dbReference type="PANTHER" id="PTHR35828:SF3">
    <property type="entry name" value="OS03G0775900 PROTEIN"/>
    <property type="match status" value="1"/>
</dbReference>
<dbReference type="OrthoDB" id="692426at2759"/>
<accession>A0A5J9W9X4</accession>
<dbReference type="Pfam" id="PF00646">
    <property type="entry name" value="F-box"/>
    <property type="match status" value="1"/>
</dbReference>
<comment type="caution">
    <text evidence="4">The sequence shown here is derived from an EMBL/GenBank/DDBJ whole genome shotgun (WGS) entry which is preliminary data.</text>
</comment>
<dbReference type="EMBL" id="RWGY01000004">
    <property type="protein sequence ID" value="TVU44773.1"/>
    <property type="molecule type" value="Genomic_DNA"/>
</dbReference>